<keyword evidence="7" id="KW-1185">Reference proteome</keyword>
<comment type="caution">
    <text evidence="6">The sequence shown here is derived from an EMBL/GenBank/DDBJ whole genome shotgun (WGS) entry which is preliminary data.</text>
</comment>
<dbReference type="InterPro" id="IPR013320">
    <property type="entry name" value="ConA-like_dom_sf"/>
</dbReference>
<evidence type="ECO:0000259" key="4">
    <source>
        <dbReference type="Pfam" id="PF07532"/>
    </source>
</evidence>
<dbReference type="InterPro" id="IPR011081">
    <property type="entry name" value="Big_4"/>
</dbReference>
<dbReference type="Gene3D" id="2.115.10.20">
    <property type="entry name" value="Glycosyl hydrolase domain, family 43"/>
    <property type="match status" value="1"/>
</dbReference>
<keyword evidence="3" id="KW-0732">Signal</keyword>
<name>A0ABW2DA11_9ACTN</name>
<dbReference type="CDD" id="cd08983">
    <property type="entry name" value="GH43_Bt3655-like"/>
    <property type="match status" value="1"/>
</dbReference>
<feature type="domain" description="Atrophied bacterial Ig" evidence="5">
    <location>
        <begin position="273"/>
        <end position="340"/>
    </location>
</feature>
<dbReference type="Pfam" id="PF07532">
    <property type="entry name" value="Big_4"/>
    <property type="match status" value="1"/>
</dbReference>
<dbReference type="Proteomes" id="UP001596470">
    <property type="component" value="Unassembled WGS sequence"/>
</dbReference>
<dbReference type="Gene3D" id="2.60.120.200">
    <property type="match status" value="1"/>
</dbReference>
<feature type="chain" id="PRO_5046439622" evidence="3">
    <location>
        <begin position="25"/>
        <end position="958"/>
    </location>
</feature>
<accession>A0ABW2DA11</accession>
<dbReference type="InterPro" id="IPR023296">
    <property type="entry name" value="Glyco_hydro_beta-prop_sf"/>
</dbReference>
<keyword evidence="2" id="KW-0326">Glycosidase</keyword>
<dbReference type="SUPFAM" id="SSF75005">
    <property type="entry name" value="Arabinanase/levansucrase/invertase"/>
    <property type="match status" value="1"/>
</dbReference>
<gene>
    <name evidence="6" type="ORF">ACFQS3_11300</name>
</gene>
<dbReference type="Pfam" id="PF13385">
    <property type="entry name" value="Laminin_G_3"/>
    <property type="match status" value="1"/>
</dbReference>
<reference evidence="7" key="1">
    <citation type="journal article" date="2019" name="Int. J. Syst. Evol. Microbiol.">
        <title>The Global Catalogue of Microorganisms (GCM) 10K type strain sequencing project: providing services to taxonomists for standard genome sequencing and annotation.</title>
        <authorList>
            <consortium name="The Broad Institute Genomics Platform"/>
            <consortium name="The Broad Institute Genome Sequencing Center for Infectious Disease"/>
            <person name="Wu L."/>
            <person name="Ma J."/>
        </authorList>
    </citation>
    <scope>NUCLEOTIDE SEQUENCE [LARGE SCALE GENOMIC DNA]</scope>
    <source>
        <strain evidence="7">KACC 12634</strain>
    </source>
</reference>
<feature type="domain" description="Bacterial Ig-like" evidence="4">
    <location>
        <begin position="803"/>
        <end position="856"/>
    </location>
</feature>
<organism evidence="6 7">
    <name type="scientific">Glycomyces mayteni</name>
    <dbReference type="NCBI Taxonomy" id="543887"/>
    <lineage>
        <taxon>Bacteria</taxon>
        <taxon>Bacillati</taxon>
        <taxon>Actinomycetota</taxon>
        <taxon>Actinomycetes</taxon>
        <taxon>Glycomycetales</taxon>
        <taxon>Glycomycetaceae</taxon>
        <taxon>Glycomyces</taxon>
    </lineage>
</organism>
<evidence type="ECO:0000313" key="6">
    <source>
        <dbReference type="EMBL" id="MFC6957781.1"/>
    </source>
</evidence>
<proteinExistence type="predicted"/>
<dbReference type="SUPFAM" id="SSF49899">
    <property type="entry name" value="Concanavalin A-like lectins/glucanases"/>
    <property type="match status" value="1"/>
</dbReference>
<sequence>MHPRLAAAGAIAALTLGLAAPAHAADEAPLLHYSFDAAPPDGATIADESGNGNDGLLRQTGATFADGVLSLPGGSSASGAAYVEIPTADLVGRRDLTVSAWIADRSGPANVAAAFIGAPVASGASFSDGYWLLNPANPSGYVKSVVTNAENAAAPWTTETGAGATATPTAGLRTPAGAALYTTVIDGTNGKLTLYVNGVEAAEHAIGRDVADFGANLVAYLGRSTYKDAYFAGDFDDLAVYGTALDAEAAQALYSDGALDRAVGSVALQPTATADFPLPTSSYGATISWASSDGAITVEGGTATVARPSPGSGDAVVTLTATFTAAGESRTRTYTVTVPEDLTDAEKADADLAAVAIPGADDVRTNLTVPTTGANGSAIEWTVPSGAPVALREGTADGTLTLVVDRPAAGADPVPVVVTATARIGDAVRTRDVALALQPLPAADADEEAYVWAFFTGEGAGAERVSLAASRGNDALSWNTLNDGEPLFTSTQGTEGLRDPFIIRSAEGDRFYMLATDLKVDGLAGGFDTAQRSGSLFIEVWESNDLVNWSEQRHVKVSGDYAGNTWAPEAYWDEELDTYVVYWASNLYDTTDPADRTAVTYNRMMYATTDDFTTFSEARPWVDVQRGTGRGTIDATIAQVDDTYYRFIKDEASMTIRQERSDDLLSTVTGALPGATGPADEWTLVKDQVATGLPNGEPGGAFTQGEGPSVFPANAGDVNGYEWYLFIDQPSYHGGPDHYIPFATTDIADGDAWEPVGATLRDRLPENADGGKPRHGTVVPVTRAEYEAVLAAFAPDLAVADAAPIAVTTRAGTAPVLPGAHLTKADGSVQDVAVDWDAVDAAQYARPGTFTVAGVAQDDSRAPVTAHVTVTAPLQLTASVRCLAGKATVVVTAANLGSTTVDIALSSGFGAKTLTAIAPGAAASAAFTTRQAAVAAGTVTAAAGGAVLDTAYPATDCG</sequence>
<keyword evidence="1" id="KW-0378">Hydrolase</keyword>
<evidence type="ECO:0000256" key="3">
    <source>
        <dbReference type="SAM" id="SignalP"/>
    </source>
</evidence>
<feature type="signal peptide" evidence="3">
    <location>
        <begin position="1"/>
        <end position="24"/>
    </location>
</feature>
<evidence type="ECO:0000259" key="5">
    <source>
        <dbReference type="Pfam" id="PF20578"/>
    </source>
</evidence>
<evidence type="ECO:0000313" key="7">
    <source>
        <dbReference type="Proteomes" id="UP001596470"/>
    </source>
</evidence>
<dbReference type="InterPro" id="IPR046780">
    <property type="entry name" value="aBig_2"/>
</dbReference>
<dbReference type="RefSeq" id="WP_382349947.1">
    <property type="nucleotide sequence ID" value="NZ_JBHMBP010000002.1"/>
</dbReference>
<dbReference type="PANTHER" id="PTHR43301:SF3">
    <property type="entry name" value="ARABINAN ENDO-1,5-ALPHA-L-ARABINOSIDASE A-RELATED"/>
    <property type="match status" value="1"/>
</dbReference>
<feature type="domain" description="Atrophied bacterial Ig" evidence="5">
    <location>
        <begin position="350"/>
        <end position="435"/>
    </location>
</feature>
<dbReference type="Pfam" id="PF20578">
    <property type="entry name" value="aBig_2"/>
    <property type="match status" value="2"/>
</dbReference>
<protein>
    <submittedName>
        <fullName evidence="6">Immunoglobulin-like domain-containing protein</fullName>
    </submittedName>
</protein>
<dbReference type="EMBL" id="JBHSYS010000002">
    <property type="protein sequence ID" value="MFC6957781.1"/>
    <property type="molecule type" value="Genomic_DNA"/>
</dbReference>
<evidence type="ECO:0000256" key="1">
    <source>
        <dbReference type="ARBA" id="ARBA00022801"/>
    </source>
</evidence>
<dbReference type="PANTHER" id="PTHR43301">
    <property type="entry name" value="ARABINAN ENDO-1,5-ALPHA-L-ARABINOSIDASE"/>
    <property type="match status" value="1"/>
</dbReference>
<dbReference type="InterPro" id="IPR050727">
    <property type="entry name" value="GH43_arabinanases"/>
</dbReference>
<evidence type="ECO:0000256" key="2">
    <source>
        <dbReference type="ARBA" id="ARBA00023295"/>
    </source>
</evidence>